<sequence length="113" mass="13089">MRSLGQRAELLRVIAHPARIRILEELTKGVKCVSDFEEFLEISQPNISQHLSLLRNHGIIDYYMDGRLRCYFLVDPVIPDILKLLEQDYHESLPAPACCPVTKKGKYPGERRR</sequence>
<dbReference type="InterPro" id="IPR011991">
    <property type="entry name" value="ArsR-like_HTH"/>
</dbReference>
<name>A0A3B1D2K0_9ZZZZ</name>
<dbReference type="SMART" id="SM00418">
    <property type="entry name" value="HTH_ARSR"/>
    <property type="match status" value="1"/>
</dbReference>
<dbReference type="Pfam" id="PF01022">
    <property type="entry name" value="HTH_5"/>
    <property type="match status" value="1"/>
</dbReference>
<feature type="domain" description="HTH arsR-type" evidence="4">
    <location>
        <begin position="1"/>
        <end position="93"/>
    </location>
</feature>
<accession>A0A3B1D2K0</accession>
<evidence type="ECO:0000259" key="4">
    <source>
        <dbReference type="PROSITE" id="PS50987"/>
    </source>
</evidence>
<dbReference type="SUPFAM" id="SSF46785">
    <property type="entry name" value="Winged helix' DNA-binding domain"/>
    <property type="match status" value="1"/>
</dbReference>
<dbReference type="InterPro" id="IPR036388">
    <property type="entry name" value="WH-like_DNA-bd_sf"/>
</dbReference>
<keyword evidence="1" id="KW-0805">Transcription regulation</keyword>
<dbReference type="GO" id="GO:0003700">
    <property type="term" value="F:DNA-binding transcription factor activity"/>
    <property type="evidence" value="ECO:0007669"/>
    <property type="project" value="InterPro"/>
</dbReference>
<evidence type="ECO:0000256" key="3">
    <source>
        <dbReference type="ARBA" id="ARBA00023163"/>
    </source>
</evidence>
<dbReference type="GO" id="GO:0003677">
    <property type="term" value="F:DNA binding"/>
    <property type="evidence" value="ECO:0007669"/>
    <property type="project" value="UniProtKB-KW"/>
</dbReference>
<organism evidence="5">
    <name type="scientific">hydrothermal vent metagenome</name>
    <dbReference type="NCBI Taxonomy" id="652676"/>
    <lineage>
        <taxon>unclassified sequences</taxon>
        <taxon>metagenomes</taxon>
        <taxon>ecological metagenomes</taxon>
    </lineage>
</organism>
<dbReference type="CDD" id="cd00090">
    <property type="entry name" value="HTH_ARSR"/>
    <property type="match status" value="1"/>
</dbReference>
<dbReference type="AlphaFoldDB" id="A0A3B1D2K0"/>
<dbReference type="InterPro" id="IPR036390">
    <property type="entry name" value="WH_DNA-bd_sf"/>
</dbReference>
<keyword evidence="2" id="KW-0238">DNA-binding</keyword>
<dbReference type="PANTHER" id="PTHR43132">
    <property type="entry name" value="ARSENICAL RESISTANCE OPERON REPRESSOR ARSR-RELATED"/>
    <property type="match status" value="1"/>
</dbReference>
<dbReference type="InterPro" id="IPR001845">
    <property type="entry name" value="HTH_ArsR_DNA-bd_dom"/>
</dbReference>
<dbReference type="PANTHER" id="PTHR43132:SF2">
    <property type="entry name" value="ARSENICAL RESISTANCE OPERON REPRESSOR ARSR-RELATED"/>
    <property type="match status" value="1"/>
</dbReference>
<dbReference type="Gene3D" id="1.10.10.10">
    <property type="entry name" value="Winged helix-like DNA-binding domain superfamily/Winged helix DNA-binding domain"/>
    <property type="match status" value="1"/>
</dbReference>
<protein>
    <recommendedName>
        <fullName evidence="4">HTH arsR-type domain-containing protein</fullName>
    </recommendedName>
</protein>
<proteinExistence type="predicted"/>
<keyword evidence="3" id="KW-0804">Transcription</keyword>
<evidence type="ECO:0000256" key="2">
    <source>
        <dbReference type="ARBA" id="ARBA00023125"/>
    </source>
</evidence>
<dbReference type="InterPro" id="IPR051011">
    <property type="entry name" value="Metal_resp_trans_reg"/>
</dbReference>
<dbReference type="PRINTS" id="PR00778">
    <property type="entry name" value="HTHARSR"/>
</dbReference>
<dbReference type="PROSITE" id="PS50987">
    <property type="entry name" value="HTH_ARSR_2"/>
    <property type="match status" value="1"/>
</dbReference>
<evidence type="ECO:0000256" key="1">
    <source>
        <dbReference type="ARBA" id="ARBA00023015"/>
    </source>
</evidence>
<gene>
    <name evidence="5" type="ORF">MNBD_NITROSPIRAE03-1448</name>
</gene>
<evidence type="ECO:0000313" key="5">
    <source>
        <dbReference type="EMBL" id="VAX30238.1"/>
    </source>
</evidence>
<reference evidence="5" key="1">
    <citation type="submission" date="2018-06" db="EMBL/GenBank/DDBJ databases">
        <authorList>
            <person name="Zhirakovskaya E."/>
        </authorList>
    </citation>
    <scope>NUCLEOTIDE SEQUENCE</scope>
</reference>
<dbReference type="EMBL" id="UOGI01000071">
    <property type="protein sequence ID" value="VAX30238.1"/>
    <property type="molecule type" value="Genomic_DNA"/>
</dbReference>
<dbReference type="NCBIfam" id="NF033788">
    <property type="entry name" value="HTH_metalloreg"/>
    <property type="match status" value="1"/>
</dbReference>